<sequence>MVQVNRYYLPPTKLIPNSPQPLLHYKGLFSESDLRPETIHTKFNQNGWKTQWIFRYGPTQQSRYHSAVPIVTTAREARAHLALGTTARGGKSGETEATG</sequence>
<dbReference type="VEuPathDB" id="FungiDB:SI65_05288"/>
<dbReference type="Proteomes" id="UP000094569">
    <property type="component" value="Unassembled WGS sequence"/>
</dbReference>
<keyword evidence="2" id="KW-1185">Reference proteome</keyword>
<dbReference type="PANTHER" id="PTHR36448:SF3">
    <property type="entry name" value="CUPIN TYPE-2 DOMAIN-CONTAINING PROTEIN"/>
    <property type="match status" value="1"/>
</dbReference>
<dbReference type="InterPro" id="IPR047121">
    <property type="entry name" value="YjiB-like"/>
</dbReference>
<dbReference type="OrthoDB" id="2446447at2759"/>
<dbReference type="PANTHER" id="PTHR36448">
    <property type="entry name" value="BLR7373 PROTEIN"/>
    <property type="match status" value="1"/>
</dbReference>
<protein>
    <submittedName>
        <fullName evidence="1">Uncharacterized protein</fullName>
    </submittedName>
</protein>
<comment type="caution">
    <text evidence="1">The sequence shown here is derived from an EMBL/GenBank/DDBJ whole genome shotgun (WGS) entry which is preliminary data.</text>
</comment>
<dbReference type="EMBL" id="JXNT01000005">
    <property type="protein sequence ID" value="ODM18671.1"/>
    <property type="molecule type" value="Genomic_DNA"/>
</dbReference>
<proteinExistence type="predicted"/>
<organism evidence="1 2">
    <name type="scientific">Aspergillus cristatus</name>
    <name type="common">Chinese Fuzhuan brick tea-fermentation fungus</name>
    <name type="synonym">Eurotium cristatum</name>
    <dbReference type="NCBI Taxonomy" id="573508"/>
    <lineage>
        <taxon>Eukaryota</taxon>
        <taxon>Fungi</taxon>
        <taxon>Dikarya</taxon>
        <taxon>Ascomycota</taxon>
        <taxon>Pezizomycotina</taxon>
        <taxon>Eurotiomycetes</taxon>
        <taxon>Eurotiomycetidae</taxon>
        <taxon>Eurotiales</taxon>
        <taxon>Aspergillaceae</taxon>
        <taxon>Aspergillus</taxon>
        <taxon>Aspergillus subgen. Aspergillus</taxon>
    </lineage>
</organism>
<name>A0A1E3BD13_ASPCR</name>
<dbReference type="AlphaFoldDB" id="A0A1E3BD13"/>
<accession>A0A1E3BD13</accession>
<gene>
    <name evidence="1" type="ORF">SI65_05288</name>
</gene>
<dbReference type="STRING" id="573508.A0A1E3BD13"/>
<reference evidence="1 2" key="1">
    <citation type="journal article" date="2016" name="BMC Genomics">
        <title>Comparative genomic and transcriptomic analyses of the Fuzhuan brick tea-fermentation fungus Aspergillus cristatus.</title>
        <authorList>
            <person name="Ge Y."/>
            <person name="Wang Y."/>
            <person name="Liu Y."/>
            <person name="Tan Y."/>
            <person name="Ren X."/>
            <person name="Zhang X."/>
            <person name="Hyde K.D."/>
            <person name="Liu Y."/>
            <person name="Liu Z."/>
        </authorList>
    </citation>
    <scope>NUCLEOTIDE SEQUENCE [LARGE SCALE GENOMIC DNA]</scope>
    <source>
        <strain evidence="1 2">GZAAS20.1005</strain>
    </source>
</reference>
<evidence type="ECO:0000313" key="1">
    <source>
        <dbReference type="EMBL" id="ODM18671.1"/>
    </source>
</evidence>
<evidence type="ECO:0000313" key="2">
    <source>
        <dbReference type="Proteomes" id="UP000094569"/>
    </source>
</evidence>